<proteinExistence type="predicted"/>
<dbReference type="RefSeq" id="WP_184948707.1">
    <property type="nucleotide sequence ID" value="NZ_BAAAWZ010000001.1"/>
</dbReference>
<keyword evidence="1" id="KW-0472">Membrane</keyword>
<dbReference type="AlphaFoldDB" id="A0A841DG71"/>
<feature type="transmembrane region" description="Helical" evidence="1">
    <location>
        <begin position="126"/>
        <end position="156"/>
    </location>
</feature>
<organism evidence="2 3">
    <name type="scientific">Planomonospora venezuelensis</name>
    <dbReference type="NCBI Taxonomy" id="1999"/>
    <lineage>
        <taxon>Bacteria</taxon>
        <taxon>Bacillati</taxon>
        <taxon>Actinomycetota</taxon>
        <taxon>Actinomycetes</taxon>
        <taxon>Streptosporangiales</taxon>
        <taxon>Streptosporangiaceae</taxon>
        <taxon>Planomonospora</taxon>
    </lineage>
</organism>
<feature type="transmembrane region" description="Helical" evidence="1">
    <location>
        <begin position="87"/>
        <end position="106"/>
    </location>
</feature>
<keyword evidence="1" id="KW-0812">Transmembrane</keyword>
<gene>
    <name evidence="2" type="ORF">FHS22_007335</name>
</gene>
<dbReference type="EMBL" id="JACHJJ010000046">
    <property type="protein sequence ID" value="MBB5968017.1"/>
    <property type="molecule type" value="Genomic_DNA"/>
</dbReference>
<accession>A0A841DG71</accession>
<feature type="transmembrane region" description="Helical" evidence="1">
    <location>
        <begin position="51"/>
        <end position="75"/>
    </location>
</feature>
<dbReference type="Proteomes" id="UP000562352">
    <property type="component" value="Unassembled WGS sequence"/>
</dbReference>
<dbReference type="InterPro" id="IPR036259">
    <property type="entry name" value="MFS_trans_sf"/>
</dbReference>
<evidence type="ECO:0000313" key="3">
    <source>
        <dbReference type="Proteomes" id="UP000562352"/>
    </source>
</evidence>
<comment type="caution">
    <text evidence="2">The sequence shown here is derived from an EMBL/GenBank/DDBJ whole genome shotgun (WGS) entry which is preliminary data.</text>
</comment>
<evidence type="ECO:0000256" key="1">
    <source>
        <dbReference type="SAM" id="Phobius"/>
    </source>
</evidence>
<protein>
    <submittedName>
        <fullName evidence="2">Lysylphosphatidylglycerol synthetase-like protein (DUF2156 family)</fullName>
    </submittedName>
</protein>
<dbReference type="SUPFAM" id="SSF103473">
    <property type="entry name" value="MFS general substrate transporter"/>
    <property type="match status" value="1"/>
</dbReference>
<evidence type="ECO:0000313" key="2">
    <source>
        <dbReference type="EMBL" id="MBB5968017.1"/>
    </source>
</evidence>
<keyword evidence="3" id="KW-1185">Reference proteome</keyword>
<reference evidence="2 3" key="1">
    <citation type="submission" date="2020-08" db="EMBL/GenBank/DDBJ databases">
        <title>Genomic Encyclopedia of Type Strains, Phase III (KMG-III): the genomes of soil and plant-associated and newly described type strains.</title>
        <authorList>
            <person name="Whitman W."/>
        </authorList>
    </citation>
    <scope>NUCLEOTIDE SEQUENCE [LARGE SCALE GENOMIC DNA]</scope>
    <source>
        <strain evidence="2 3">CECT 3303</strain>
    </source>
</reference>
<sequence>MNFRHPQIVLTNAVTFFLAAALLSRLPLIASAASARRSGSWQGLASLRDGRYLILTALNAVLVLHVTLLAVGIPLWIVTRTPAPPQLTGVIVLVNTIVVVLCQVRASRGCEDLAVAAHRMRWAAVALASCCLLLGLSTGMGAVVATVLVVTAVVMLTAGEMWQSAGSWGVSYELAPGERRAEYLSVFSLGSTAESIVGPVLLTTVVVPVVLQKSSQDA</sequence>
<name>A0A841DG71_PLAVE</name>
<keyword evidence="1" id="KW-1133">Transmembrane helix</keyword>